<feature type="domain" description="Transposase IS204/IS1001/IS1096/IS1165 DDE" evidence="1">
    <location>
        <begin position="9"/>
        <end position="119"/>
    </location>
</feature>
<evidence type="ECO:0000313" key="3">
    <source>
        <dbReference type="Proteomes" id="UP001209344"/>
    </source>
</evidence>
<reference evidence="2" key="1">
    <citation type="submission" date="2022-11" db="EMBL/GenBank/DDBJ databases">
        <title>Genomic repertoires linked with pathogenic potency of arthritogenic Prevotella copri isolated from the gut of rheumatoid arthritis patients.</title>
        <authorList>
            <person name="Nii T."/>
            <person name="Maeda Y."/>
            <person name="Motooka D."/>
            <person name="Naito M."/>
            <person name="Matsumoto Y."/>
            <person name="Ogawa T."/>
            <person name="Oguro-Igashira E."/>
            <person name="Kishikawa T."/>
            <person name="Yamashita M."/>
            <person name="Koizumi S."/>
            <person name="Kurakawa T."/>
            <person name="Okumura R."/>
            <person name="Kayama H."/>
            <person name="Murakami M."/>
            <person name="Sakaguchi T."/>
            <person name="Das B."/>
            <person name="Nakamura S."/>
            <person name="Okada Y."/>
            <person name="Kumanogoh A."/>
            <person name="Takeda K."/>
        </authorList>
    </citation>
    <scope>NUCLEOTIDE SEQUENCE</scope>
    <source>
        <strain evidence="2">F3-75</strain>
    </source>
</reference>
<evidence type="ECO:0000313" key="2">
    <source>
        <dbReference type="EMBL" id="MCW4127628.1"/>
    </source>
</evidence>
<dbReference type="RefSeq" id="WP_264965618.1">
    <property type="nucleotide sequence ID" value="NZ_JAPDVK010000001.1"/>
</dbReference>
<gene>
    <name evidence="2" type="ORF">ONT16_05005</name>
</gene>
<protein>
    <submittedName>
        <fullName evidence="2">Transposase</fullName>
    </submittedName>
</protein>
<organism evidence="2 3">
    <name type="scientific">Segatella copri</name>
    <dbReference type="NCBI Taxonomy" id="165179"/>
    <lineage>
        <taxon>Bacteria</taxon>
        <taxon>Pseudomonadati</taxon>
        <taxon>Bacteroidota</taxon>
        <taxon>Bacteroidia</taxon>
        <taxon>Bacteroidales</taxon>
        <taxon>Prevotellaceae</taxon>
        <taxon>Segatella</taxon>
    </lineage>
</organism>
<evidence type="ECO:0000259" key="1">
    <source>
        <dbReference type="Pfam" id="PF01610"/>
    </source>
</evidence>
<dbReference type="PANTHER" id="PTHR33498">
    <property type="entry name" value="TRANSPOSASE FOR INSERTION SEQUENCE ELEMENT IS1557"/>
    <property type="match status" value="1"/>
</dbReference>
<dbReference type="InterPro" id="IPR002560">
    <property type="entry name" value="Transposase_DDE"/>
</dbReference>
<sequence length="121" mass="13703">MAQNMGEKLSIDESMHQKDLFTFLSNKDGHGKKGTLIAAIRGTKASVVVEHLMKIPEDKRLAVKEVTMDYSDSMYSIVTQVFPNADIVIDCFHVMKNQLDGLDAIRMRFKRKAIAEQSKEK</sequence>
<dbReference type="InterPro" id="IPR047951">
    <property type="entry name" value="Transpos_ISL3"/>
</dbReference>
<dbReference type="EMBL" id="JAPDVK010000001">
    <property type="protein sequence ID" value="MCW4127628.1"/>
    <property type="molecule type" value="Genomic_DNA"/>
</dbReference>
<name>A0AAP3F748_9BACT</name>
<dbReference type="PANTHER" id="PTHR33498:SF1">
    <property type="entry name" value="TRANSPOSASE FOR INSERTION SEQUENCE ELEMENT IS1557"/>
    <property type="match status" value="1"/>
</dbReference>
<proteinExistence type="predicted"/>
<dbReference type="Pfam" id="PF01610">
    <property type="entry name" value="DDE_Tnp_ISL3"/>
    <property type="match status" value="1"/>
</dbReference>
<comment type="caution">
    <text evidence="2">The sequence shown here is derived from an EMBL/GenBank/DDBJ whole genome shotgun (WGS) entry which is preliminary data.</text>
</comment>
<dbReference type="AlphaFoldDB" id="A0AAP3F748"/>
<accession>A0AAP3F748</accession>
<dbReference type="Proteomes" id="UP001209344">
    <property type="component" value="Unassembled WGS sequence"/>
</dbReference>